<feature type="chain" id="PRO_5034740216" evidence="2">
    <location>
        <begin position="22"/>
        <end position="296"/>
    </location>
</feature>
<dbReference type="AlphaFoldDB" id="A0A8H4UGW2"/>
<feature type="region of interest" description="Disordered" evidence="1">
    <location>
        <begin position="212"/>
        <end position="296"/>
    </location>
</feature>
<organism evidence="3 4">
    <name type="scientific">Fusarium zealandicum</name>
    <dbReference type="NCBI Taxonomy" id="1053134"/>
    <lineage>
        <taxon>Eukaryota</taxon>
        <taxon>Fungi</taxon>
        <taxon>Dikarya</taxon>
        <taxon>Ascomycota</taxon>
        <taxon>Pezizomycotina</taxon>
        <taxon>Sordariomycetes</taxon>
        <taxon>Hypocreomycetidae</taxon>
        <taxon>Hypocreales</taxon>
        <taxon>Nectriaceae</taxon>
        <taxon>Fusarium</taxon>
        <taxon>Fusarium staphyleae species complex</taxon>
    </lineage>
</organism>
<proteinExistence type="predicted"/>
<evidence type="ECO:0000313" key="3">
    <source>
        <dbReference type="EMBL" id="KAF4976430.1"/>
    </source>
</evidence>
<name>A0A8H4UGW2_9HYPO</name>
<dbReference type="EMBL" id="JABEYC010000535">
    <property type="protein sequence ID" value="KAF4976430.1"/>
    <property type="molecule type" value="Genomic_DNA"/>
</dbReference>
<dbReference type="OrthoDB" id="5105504at2759"/>
<protein>
    <submittedName>
        <fullName evidence="3">Uncharacterized protein</fullName>
    </submittedName>
</protein>
<keyword evidence="2" id="KW-0732">Signal</keyword>
<comment type="caution">
    <text evidence="3">The sequence shown here is derived from an EMBL/GenBank/DDBJ whole genome shotgun (WGS) entry which is preliminary data.</text>
</comment>
<feature type="compositionally biased region" description="Basic and acidic residues" evidence="1">
    <location>
        <begin position="212"/>
        <end position="284"/>
    </location>
</feature>
<reference evidence="3" key="2">
    <citation type="submission" date="2020-05" db="EMBL/GenBank/DDBJ databases">
        <authorList>
            <person name="Kim H.-S."/>
            <person name="Proctor R.H."/>
            <person name="Brown D.W."/>
        </authorList>
    </citation>
    <scope>NUCLEOTIDE SEQUENCE</scope>
    <source>
        <strain evidence="3">NRRL 22465</strain>
    </source>
</reference>
<dbReference type="Proteomes" id="UP000635477">
    <property type="component" value="Unassembled WGS sequence"/>
</dbReference>
<evidence type="ECO:0000256" key="2">
    <source>
        <dbReference type="SAM" id="SignalP"/>
    </source>
</evidence>
<feature type="compositionally biased region" description="Basic residues" evidence="1">
    <location>
        <begin position="285"/>
        <end position="296"/>
    </location>
</feature>
<gene>
    <name evidence="3" type="ORF">FZEAL_6910</name>
</gene>
<sequence length="296" mass="33273">MVAITLLSAFALITAATMVNAAPASNGAKFDKVVTADGSDEPENTYNRDPYGLQYTGEGFTKEEYAKRNLQWLRCEPRAHEHEYRFTVGGSWAADGAAEIEAFLEKRKCGVWGFEHKFDNGKGWGDGTLDLAFYKPDCDMEDIIDAAVIVGYKSEKNRNQRWTNIQLYNCPGYGNDWRVKSEEEAFVEHETRKAKAYASLNRYIAAQAANKIEADSKKAEADSKKTEADSKETKTESKKAKTDKPKTESKKTETESKKSKSDSKKTKTDETKAESKKSKSDSKTGGRRLRYRQFQA</sequence>
<keyword evidence="4" id="KW-1185">Reference proteome</keyword>
<evidence type="ECO:0000313" key="4">
    <source>
        <dbReference type="Proteomes" id="UP000635477"/>
    </source>
</evidence>
<evidence type="ECO:0000256" key="1">
    <source>
        <dbReference type="SAM" id="MobiDB-lite"/>
    </source>
</evidence>
<reference evidence="3" key="1">
    <citation type="journal article" date="2020" name="BMC Genomics">
        <title>Correction to: Identification and distribution of gene clusters required for synthesis of sphingolipid metabolism inhibitors in diverse species of the filamentous fungus Fusarium.</title>
        <authorList>
            <person name="Kim H.S."/>
            <person name="Lohmar J.M."/>
            <person name="Busman M."/>
            <person name="Brown D.W."/>
            <person name="Naumann T.A."/>
            <person name="Divon H.H."/>
            <person name="Lysoe E."/>
            <person name="Uhlig S."/>
            <person name="Proctor R.H."/>
        </authorList>
    </citation>
    <scope>NUCLEOTIDE SEQUENCE</scope>
    <source>
        <strain evidence="3">NRRL 22465</strain>
    </source>
</reference>
<feature type="signal peptide" evidence="2">
    <location>
        <begin position="1"/>
        <end position="21"/>
    </location>
</feature>
<accession>A0A8H4UGW2</accession>